<dbReference type="InterPro" id="IPR013083">
    <property type="entry name" value="Znf_RING/FYVE/PHD"/>
</dbReference>
<dbReference type="InterPro" id="IPR003613">
    <property type="entry name" value="Ubox_domain"/>
</dbReference>
<evidence type="ECO:0000256" key="4">
    <source>
        <dbReference type="SAM" id="MobiDB-lite"/>
    </source>
</evidence>
<feature type="region of interest" description="Disordered" evidence="4">
    <location>
        <begin position="255"/>
        <end position="332"/>
    </location>
</feature>
<accession>A0A813L9R0</accession>
<protein>
    <recommendedName>
        <fullName evidence="2">RING-type E3 ubiquitin transferase</fullName>
        <ecNumber evidence="2">2.3.2.27</ecNumber>
    </recommendedName>
</protein>
<dbReference type="InterPro" id="IPR011989">
    <property type="entry name" value="ARM-like"/>
</dbReference>
<evidence type="ECO:0000256" key="3">
    <source>
        <dbReference type="SAM" id="Coils"/>
    </source>
</evidence>
<evidence type="ECO:0000256" key="2">
    <source>
        <dbReference type="ARBA" id="ARBA00012483"/>
    </source>
</evidence>
<evidence type="ECO:0000259" key="5">
    <source>
        <dbReference type="PROSITE" id="PS51698"/>
    </source>
</evidence>
<reference evidence="6" key="1">
    <citation type="submission" date="2021-02" db="EMBL/GenBank/DDBJ databases">
        <authorList>
            <person name="Dougan E. K."/>
            <person name="Rhodes N."/>
            <person name="Thang M."/>
            <person name="Chan C."/>
        </authorList>
    </citation>
    <scope>NUCLEOTIDE SEQUENCE</scope>
</reference>
<dbReference type="InterPro" id="IPR000225">
    <property type="entry name" value="Armadillo"/>
</dbReference>
<dbReference type="PANTHER" id="PTHR23315:SF7">
    <property type="entry name" value="U-BOX DOMAIN-CONTAINING PROTEIN 4"/>
    <property type="match status" value="1"/>
</dbReference>
<evidence type="ECO:0000256" key="1">
    <source>
        <dbReference type="ARBA" id="ARBA00000900"/>
    </source>
</evidence>
<dbReference type="EMBL" id="CAJNNW010034390">
    <property type="protein sequence ID" value="CAE8722504.1"/>
    <property type="molecule type" value="Genomic_DNA"/>
</dbReference>
<evidence type="ECO:0000313" key="6">
    <source>
        <dbReference type="EMBL" id="CAE8722504.1"/>
    </source>
</evidence>
<organism evidence="6 7">
    <name type="scientific">Polarella glacialis</name>
    <name type="common">Dinoflagellate</name>
    <dbReference type="NCBI Taxonomy" id="89957"/>
    <lineage>
        <taxon>Eukaryota</taxon>
        <taxon>Sar</taxon>
        <taxon>Alveolata</taxon>
        <taxon>Dinophyceae</taxon>
        <taxon>Suessiales</taxon>
        <taxon>Suessiaceae</taxon>
        <taxon>Polarella</taxon>
    </lineage>
</organism>
<dbReference type="PANTHER" id="PTHR23315">
    <property type="entry name" value="U BOX DOMAIN-CONTAINING"/>
    <property type="match status" value="1"/>
</dbReference>
<dbReference type="Proteomes" id="UP000626109">
    <property type="component" value="Unassembled WGS sequence"/>
</dbReference>
<dbReference type="SUPFAM" id="SSF48371">
    <property type="entry name" value="ARM repeat"/>
    <property type="match status" value="1"/>
</dbReference>
<dbReference type="Pfam" id="PF04564">
    <property type="entry name" value="U-box"/>
    <property type="match status" value="1"/>
</dbReference>
<gene>
    <name evidence="6" type="ORF">PGLA2088_LOCUS42577</name>
</gene>
<dbReference type="EC" id="2.3.2.27" evidence="2"/>
<dbReference type="SUPFAM" id="SSF57850">
    <property type="entry name" value="RING/U-box"/>
    <property type="match status" value="1"/>
</dbReference>
<evidence type="ECO:0000313" key="7">
    <source>
        <dbReference type="Proteomes" id="UP000626109"/>
    </source>
</evidence>
<dbReference type="Gene3D" id="3.30.40.10">
    <property type="entry name" value="Zinc/RING finger domain, C3HC4 (zinc finger)"/>
    <property type="match status" value="1"/>
</dbReference>
<dbReference type="SMART" id="SM00185">
    <property type="entry name" value="ARM"/>
    <property type="match status" value="3"/>
</dbReference>
<dbReference type="GO" id="GO:0061630">
    <property type="term" value="F:ubiquitin protein ligase activity"/>
    <property type="evidence" value="ECO:0007669"/>
    <property type="project" value="UniProtKB-EC"/>
</dbReference>
<feature type="domain" description="U-box" evidence="5">
    <location>
        <begin position="40"/>
        <end position="119"/>
    </location>
</feature>
<dbReference type="PROSITE" id="PS51698">
    <property type="entry name" value="U_BOX"/>
    <property type="match status" value="1"/>
</dbReference>
<name>A0A813L9R0_POLGL</name>
<proteinExistence type="predicted"/>
<feature type="coiled-coil region" evidence="3">
    <location>
        <begin position="133"/>
        <end position="237"/>
    </location>
</feature>
<dbReference type="CDD" id="cd16655">
    <property type="entry name" value="RING-Ubox_WDSUB1-like"/>
    <property type="match status" value="1"/>
</dbReference>
<dbReference type="SMART" id="SM00504">
    <property type="entry name" value="Ubox"/>
    <property type="match status" value="1"/>
</dbReference>
<dbReference type="AlphaFoldDB" id="A0A813L9R0"/>
<dbReference type="GO" id="GO:0016567">
    <property type="term" value="P:protein ubiquitination"/>
    <property type="evidence" value="ECO:0007669"/>
    <property type="project" value="InterPro"/>
</dbReference>
<keyword evidence="3" id="KW-0175">Coiled coil</keyword>
<sequence length="843" mass="91687">MASTARDPEELGENWGKGLARCFSVCEGFLDEDTSLRLLPIPDSFVCPISLVVMRDPVATADGCIYERADIEQWIREKRQNRQVVISPSTGVELASHQLMPVDALKKAIETYVANRPELRTSFGQRRSVQQAAQLLQEELLDKQVRHNSIEDELARPQKQMMDKDGHITEVEVLNQNLSEELERVRAELAERDERNNLLKKEVDKSQQRHQCAQQIISELKSQLASADASCKQLSSKLTLAQGVASGFKEEPAAQSQLCTPAGSDGPAVPAPEADGSARAPSRALQEIEEEGGDDSNRVLSNQKAEADTLEQEQQEQQQQEETASRSGQSDFTRCPCEAELLSEPSSQSHAGFLVGQYAEIHGLWSRPDLWPVIGRLHEFDEGSGRWRLLLDTGEYIKIKPEFMTYDDVPQGVRPMHLLLPEPSGASVTSRLVMSLMSPPLLCEAARLAEHIGALAHEVFGNCAAMRELVRIGGLAILDKSLASASQVVQELAAYALRLVNICEFRTIPRLVALLFESSCSKVQKEAVMTLTSFCSGVSDCRQHIFEEISPHKLALLLVPGGANGQSVLSGAALLCGALACGTPSIREALVKAGVIPQIVALLQLGPSTARQAATALNWLLLPACEDIRRSIVEADAIPSLVGRLQSEFFLARENALVALGFLAHESPSNQLAIATAGTGALPVMAKLMRTHAVATDVLCRLIYTNADVQGMALEAGLLQSAMCCLEDNGVAGYYFKFQTQPSGPAVVYLIQSLMVRAQVSEQSAAIQLAINILRSGGLESKTLVCLVLWALLSKTMVFDFKDQVIQAGAISCLERMLVQHKLPATSPAQHVLTHLNYSPASA</sequence>
<dbReference type="InterPro" id="IPR016024">
    <property type="entry name" value="ARM-type_fold"/>
</dbReference>
<comment type="caution">
    <text evidence="6">The sequence shown here is derived from an EMBL/GenBank/DDBJ whole genome shotgun (WGS) entry which is preliminary data.</text>
</comment>
<comment type="catalytic activity">
    <reaction evidence="1">
        <text>S-ubiquitinyl-[E2 ubiquitin-conjugating enzyme]-L-cysteine + [acceptor protein]-L-lysine = [E2 ubiquitin-conjugating enzyme]-L-cysteine + N(6)-ubiquitinyl-[acceptor protein]-L-lysine.</text>
        <dbReference type="EC" id="2.3.2.27"/>
    </reaction>
</comment>
<dbReference type="Gene3D" id="1.25.10.10">
    <property type="entry name" value="Leucine-rich Repeat Variant"/>
    <property type="match status" value="2"/>
</dbReference>